<evidence type="ECO:0000256" key="3">
    <source>
        <dbReference type="SAM" id="MobiDB-lite"/>
    </source>
</evidence>
<organism evidence="5 6">
    <name type="scientific">Candidatus Cellulosilyticum pullistercoris</name>
    <dbReference type="NCBI Taxonomy" id="2838521"/>
    <lineage>
        <taxon>Bacteria</taxon>
        <taxon>Bacillati</taxon>
        <taxon>Bacillota</taxon>
        <taxon>Clostridia</taxon>
        <taxon>Lachnospirales</taxon>
        <taxon>Cellulosilyticaceae</taxon>
        <taxon>Cellulosilyticum</taxon>
    </lineage>
</organism>
<reference evidence="5" key="1">
    <citation type="journal article" date="2021" name="PeerJ">
        <title>Extensive microbial diversity within the chicken gut microbiome revealed by metagenomics and culture.</title>
        <authorList>
            <person name="Gilroy R."/>
            <person name="Ravi A."/>
            <person name="Getino M."/>
            <person name="Pursley I."/>
            <person name="Horton D.L."/>
            <person name="Alikhan N.F."/>
            <person name="Baker D."/>
            <person name="Gharbi K."/>
            <person name="Hall N."/>
            <person name="Watson M."/>
            <person name="Adriaenssens E.M."/>
            <person name="Foster-Nyarko E."/>
            <person name="Jarju S."/>
            <person name="Secka A."/>
            <person name="Antonio M."/>
            <person name="Oren A."/>
            <person name="Chaudhuri R.R."/>
            <person name="La Ragione R."/>
            <person name="Hildebrand F."/>
            <person name="Pallen M.J."/>
        </authorList>
    </citation>
    <scope>NUCLEOTIDE SEQUENCE</scope>
    <source>
        <strain evidence="5">B5-657</strain>
    </source>
</reference>
<evidence type="ECO:0000256" key="1">
    <source>
        <dbReference type="ARBA" id="ARBA00022741"/>
    </source>
</evidence>
<sequence length="378" mass="42968">QFNREKSIKRARSREKALEKIEVMDMPMIDNKPMQLTLTPRIVSGNDVLLVDHLSKTFEDTPLFKNMCLSINKGDKVALVGPNGVGKTTFFRMLLGQMEPTSGTFKLGSNVMIGYYDQEHSTLDVTRTIIEEIEYAFPELKTSEIRNVLAAFLFTGEDVFKPISTLSGGERGRVALAKIMLSKANFLILDEPTNHLDILSKEILESAIINYEGTVLYVSHDRYFINQTASKIIEMAQDGTTEYLGNYDYYMEKKKELEEEKAKRMAQMTNQSAYSTGITLSTSSSSSSSSSTSSSAKEDRQRQKEEQARVRRIQNQMTKLEDAISEAEEKVSAIDQQLCLEEVYSDFEKSKVILEEKETLSLQIATYYEEWEKLSEEL</sequence>
<name>A0A9E2KCY5_9FIRM</name>
<dbReference type="Proteomes" id="UP000824229">
    <property type="component" value="Unassembled WGS sequence"/>
</dbReference>
<dbReference type="InterPro" id="IPR051309">
    <property type="entry name" value="ABCF_ATPase"/>
</dbReference>
<accession>A0A9E2KCY5</accession>
<evidence type="ECO:0000313" key="6">
    <source>
        <dbReference type="Proteomes" id="UP000824229"/>
    </source>
</evidence>
<dbReference type="PANTHER" id="PTHR42855:SF2">
    <property type="entry name" value="DRUG RESISTANCE ABC TRANSPORTER,ATP-BINDING PROTEIN"/>
    <property type="match status" value="1"/>
</dbReference>
<dbReference type="InterPro" id="IPR032524">
    <property type="entry name" value="ABC_tran_C"/>
</dbReference>
<gene>
    <name evidence="5" type="ORF">H9872_06050</name>
</gene>
<proteinExistence type="predicted"/>
<dbReference type="CDD" id="cd03221">
    <property type="entry name" value="ABCF_EF-3"/>
    <property type="match status" value="1"/>
</dbReference>
<dbReference type="PANTHER" id="PTHR42855">
    <property type="entry name" value="ABC TRANSPORTER ATP-BINDING SUBUNIT"/>
    <property type="match status" value="1"/>
</dbReference>
<dbReference type="SUPFAM" id="SSF52540">
    <property type="entry name" value="P-loop containing nucleoside triphosphate hydrolases"/>
    <property type="match status" value="1"/>
</dbReference>
<dbReference type="SMART" id="SM00382">
    <property type="entry name" value="AAA"/>
    <property type="match status" value="1"/>
</dbReference>
<dbReference type="AlphaFoldDB" id="A0A9E2KCY5"/>
<evidence type="ECO:0000313" key="5">
    <source>
        <dbReference type="EMBL" id="MBU3804298.1"/>
    </source>
</evidence>
<feature type="non-terminal residue" evidence="5">
    <location>
        <position position="1"/>
    </location>
</feature>
<protein>
    <submittedName>
        <fullName evidence="5">ATP-binding cassette domain-containing protein</fullName>
    </submittedName>
</protein>
<dbReference type="Pfam" id="PF16326">
    <property type="entry name" value="ABC_tran_CTD"/>
    <property type="match status" value="1"/>
</dbReference>
<evidence type="ECO:0000256" key="2">
    <source>
        <dbReference type="ARBA" id="ARBA00022840"/>
    </source>
</evidence>
<comment type="caution">
    <text evidence="5">The sequence shown here is derived from an EMBL/GenBank/DDBJ whole genome shotgun (WGS) entry which is preliminary data.</text>
</comment>
<feature type="compositionally biased region" description="Basic and acidic residues" evidence="3">
    <location>
        <begin position="296"/>
        <end position="309"/>
    </location>
</feature>
<dbReference type="GO" id="GO:0016887">
    <property type="term" value="F:ATP hydrolysis activity"/>
    <property type="evidence" value="ECO:0007669"/>
    <property type="project" value="InterPro"/>
</dbReference>
<dbReference type="GO" id="GO:0003677">
    <property type="term" value="F:DNA binding"/>
    <property type="evidence" value="ECO:0007669"/>
    <property type="project" value="InterPro"/>
</dbReference>
<dbReference type="PROSITE" id="PS50893">
    <property type="entry name" value="ABC_TRANSPORTER_2"/>
    <property type="match status" value="1"/>
</dbReference>
<reference evidence="5" key="2">
    <citation type="submission" date="2021-04" db="EMBL/GenBank/DDBJ databases">
        <authorList>
            <person name="Gilroy R."/>
        </authorList>
    </citation>
    <scope>NUCLEOTIDE SEQUENCE</scope>
    <source>
        <strain evidence="5">B5-657</strain>
    </source>
</reference>
<dbReference type="InterPro" id="IPR003593">
    <property type="entry name" value="AAA+_ATPase"/>
</dbReference>
<dbReference type="EMBL" id="JAHLFQ010000135">
    <property type="protein sequence ID" value="MBU3804298.1"/>
    <property type="molecule type" value="Genomic_DNA"/>
</dbReference>
<feature type="region of interest" description="Disordered" evidence="3">
    <location>
        <begin position="277"/>
        <end position="311"/>
    </location>
</feature>
<feature type="domain" description="ABC transporter" evidence="4">
    <location>
        <begin position="49"/>
        <end position="263"/>
    </location>
</feature>
<evidence type="ECO:0000259" key="4">
    <source>
        <dbReference type="PROSITE" id="PS50893"/>
    </source>
</evidence>
<dbReference type="Pfam" id="PF00005">
    <property type="entry name" value="ABC_tran"/>
    <property type="match status" value="1"/>
</dbReference>
<dbReference type="FunFam" id="3.40.50.300:FF:000309">
    <property type="entry name" value="ABC transporter ATP-binding protein"/>
    <property type="match status" value="1"/>
</dbReference>
<keyword evidence="1" id="KW-0547">Nucleotide-binding</keyword>
<dbReference type="InterPro" id="IPR003439">
    <property type="entry name" value="ABC_transporter-like_ATP-bd"/>
</dbReference>
<keyword evidence="2 5" id="KW-0067">ATP-binding</keyword>
<dbReference type="Gene3D" id="3.40.50.300">
    <property type="entry name" value="P-loop containing nucleotide triphosphate hydrolases"/>
    <property type="match status" value="1"/>
</dbReference>
<feature type="compositionally biased region" description="Low complexity" evidence="3">
    <location>
        <begin position="281"/>
        <end position="295"/>
    </location>
</feature>
<dbReference type="GO" id="GO:0005524">
    <property type="term" value="F:ATP binding"/>
    <property type="evidence" value="ECO:0007669"/>
    <property type="project" value="UniProtKB-KW"/>
</dbReference>
<dbReference type="InterPro" id="IPR027417">
    <property type="entry name" value="P-loop_NTPase"/>
</dbReference>